<organism evidence="2 3">
    <name type="scientific">Acorus gramineus</name>
    <name type="common">Dwarf sweet flag</name>
    <dbReference type="NCBI Taxonomy" id="55184"/>
    <lineage>
        <taxon>Eukaryota</taxon>
        <taxon>Viridiplantae</taxon>
        <taxon>Streptophyta</taxon>
        <taxon>Embryophyta</taxon>
        <taxon>Tracheophyta</taxon>
        <taxon>Spermatophyta</taxon>
        <taxon>Magnoliopsida</taxon>
        <taxon>Liliopsida</taxon>
        <taxon>Acoraceae</taxon>
        <taxon>Acorus</taxon>
    </lineage>
</organism>
<gene>
    <name evidence="2" type="ORF">QJS04_geneDACA019334</name>
</gene>
<feature type="compositionally biased region" description="Basic and acidic residues" evidence="1">
    <location>
        <begin position="57"/>
        <end position="73"/>
    </location>
</feature>
<evidence type="ECO:0000313" key="2">
    <source>
        <dbReference type="EMBL" id="KAK1266628.1"/>
    </source>
</evidence>
<accession>A0AAV9AR40</accession>
<sequence>MGANPSENVKNNEESPSVDTQGGEKLNKNCTGEGGVTSEYNSNGGEQKATEDSITESGEKATEDSTKDDEKATNAENASST</sequence>
<proteinExistence type="predicted"/>
<evidence type="ECO:0000313" key="3">
    <source>
        <dbReference type="Proteomes" id="UP001179952"/>
    </source>
</evidence>
<feature type="compositionally biased region" description="Polar residues" evidence="1">
    <location>
        <begin position="1"/>
        <end position="20"/>
    </location>
</feature>
<reference evidence="2" key="2">
    <citation type="submission" date="2023-06" db="EMBL/GenBank/DDBJ databases">
        <authorList>
            <person name="Ma L."/>
            <person name="Liu K.-W."/>
            <person name="Li Z."/>
            <person name="Hsiao Y.-Y."/>
            <person name="Qi Y."/>
            <person name="Fu T."/>
            <person name="Tang G."/>
            <person name="Zhang D."/>
            <person name="Sun W.-H."/>
            <person name="Liu D.-K."/>
            <person name="Li Y."/>
            <person name="Chen G.-Z."/>
            <person name="Liu X.-D."/>
            <person name="Liao X.-Y."/>
            <person name="Jiang Y.-T."/>
            <person name="Yu X."/>
            <person name="Hao Y."/>
            <person name="Huang J."/>
            <person name="Zhao X.-W."/>
            <person name="Ke S."/>
            <person name="Chen Y.-Y."/>
            <person name="Wu W.-L."/>
            <person name="Hsu J.-L."/>
            <person name="Lin Y.-F."/>
            <person name="Huang M.-D."/>
            <person name="Li C.-Y."/>
            <person name="Huang L."/>
            <person name="Wang Z.-W."/>
            <person name="Zhao X."/>
            <person name="Zhong W.-Y."/>
            <person name="Peng D.-H."/>
            <person name="Ahmad S."/>
            <person name="Lan S."/>
            <person name="Zhang J.-S."/>
            <person name="Tsai W.-C."/>
            <person name="Van De Peer Y."/>
            <person name="Liu Z.-J."/>
        </authorList>
    </citation>
    <scope>NUCLEOTIDE SEQUENCE</scope>
    <source>
        <strain evidence="2">SCP</strain>
        <tissue evidence="2">Leaves</tissue>
    </source>
</reference>
<dbReference type="AlphaFoldDB" id="A0AAV9AR40"/>
<feature type="region of interest" description="Disordered" evidence="1">
    <location>
        <begin position="1"/>
        <end position="81"/>
    </location>
</feature>
<protein>
    <submittedName>
        <fullName evidence="2">Uncharacterized protein</fullName>
    </submittedName>
</protein>
<reference evidence="2" key="1">
    <citation type="journal article" date="2023" name="Nat. Commun.">
        <title>Diploid and tetraploid genomes of Acorus and the evolution of monocots.</title>
        <authorList>
            <person name="Ma L."/>
            <person name="Liu K.W."/>
            <person name="Li Z."/>
            <person name="Hsiao Y.Y."/>
            <person name="Qi Y."/>
            <person name="Fu T."/>
            <person name="Tang G.D."/>
            <person name="Zhang D."/>
            <person name="Sun W.H."/>
            <person name="Liu D.K."/>
            <person name="Li Y."/>
            <person name="Chen G.Z."/>
            <person name="Liu X.D."/>
            <person name="Liao X.Y."/>
            <person name="Jiang Y.T."/>
            <person name="Yu X."/>
            <person name="Hao Y."/>
            <person name="Huang J."/>
            <person name="Zhao X.W."/>
            <person name="Ke S."/>
            <person name="Chen Y.Y."/>
            <person name="Wu W.L."/>
            <person name="Hsu J.L."/>
            <person name="Lin Y.F."/>
            <person name="Huang M.D."/>
            <person name="Li C.Y."/>
            <person name="Huang L."/>
            <person name="Wang Z.W."/>
            <person name="Zhao X."/>
            <person name="Zhong W.Y."/>
            <person name="Peng D.H."/>
            <person name="Ahmad S."/>
            <person name="Lan S."/>
            <person name="Zhang J.S."/>
            <person name="Tsai W.C."/>
            <person name="Van de Peer Y."/>
            <person name="Liu Z.J."/>
        </authorList>
    </citation>
    <scope>NUCLEOTIDE SEQUENCE</scope>
    <source>
        <strain evidence="2">SCP</strain>
    </source>
</reference>
<comment type="caution">
    <text evidence="2">The sequence shown here is derived from an EMBL/GenBank/DDBJ whole genome shotgun (WGS) entry which is preliminary data.</text>
</comment>
<keyword evidence="3" id="KW-1185">Reference proteome</keyword>
<name>A0AAV9AR40_ACOGR</name>
<dbReference type="EMBL" id="JAUJYN010000007">
    <property type="protein sequence ID" value="KAK1266628.1"/>
    <property type="molecule type" value="Genomic_DNA"/>
</dbReference>
<evidence type="ECO:0000256" key="1">
    <source>
        <dbReference type="SAM" id="MobiDB-lite"/>
    </source>
</evidence>
<dbReference type="Proteomes" id="UP001179952">
    <property type="component" value="Unassembled WGS sequence"/>
</dbReference>